<keyword evidence="2 5" id="KW-0812">Transmembrane</keyword>
<dbReference type="OrthoDB" id="296386at2759"/>
<dbReference type="GO" id="GO:0032541">
    <property type="term" value="C:cortical endoplasmic reticulum"/>
    <property type="evidence" value="ECO:0007669"/>
    <property type="project" value="TreeGrafter"/>
</dbReference>
<name>A0A507C785_9FUNG</name>
<feature type="domain" description="Anoctamin transmembrane" evidence="6">
    <location>
        <begin position="174"/>
        <end position="628"/>
    </location>
</feature>
<feature type="transmembrane region" description="Helical" evidence="5">
    <location>
        <begin position="216"/>
        <end position="233"/>
    </location>
</feature>
<organism evidence="8 9">
    <name type="scientific">Synchytrium microbalum</name>
    <dbReference type="NCBI Taxonomy" id="1806994"/>
    <lineage>
        <taxon>Eukaryota</taxon>
        <taxon>Fungi</taxon>
        <taxon>Fungi incertae sedis</taxon>
        <taxon>Chytridiomycota</taxon>
        <taxon>Chytridiomycota incertae sedis</taxon>
        <taxon>Chytridiomycetes</taxon>
        <taxon>Synchytriales</taxon>
        <taxon>Synchytriaceae</taxon>
        <taxon>Synchytrium</taxon>
    </lineage>
</organism>
<dbReference type="GO" id="GO:0016020">
    <property type="term" value="C:membrane"/>
    <property type="evidence" value="ECO:0007669"/>
    <property type="project" value="UniProtKB-SubCell"/>
</dbReference>
<dbReference type="PANTHER" id="PTHR12308:SF73">
    <property type="entry name" value="ANOCTAMIN"/>
    <property type="match status" value="1"/>
</dbReference>
<feature type="transmembrane region" description="Helical" evidence="5">
    <location>
        <begin position="329"/>
        <end position="353"/>
    </location>
</feature>
<sequence length="658" mass="74396">MSSGAMEEHDSWGLESLGDTDFVLELKPEVDAKHSKSFSTLRSRLTSKGLKFQIIELNSATKALAIWCPTKVLANYAYICSLADYLRKVGTPAKNPPSQIVSALDLMTRITSSERLRLINEMLVEPEYEGGIGVFEKDGCVESVFPPHNHEVTKALITAWSKKWFLEFSDIDLIKDYAGTEVAFYFCFLTFYFWALFPLTVISLLSWYFVRDGYDYVLGVISIIWGIGFCMLWERKARQTAIAYKTRGVSRFQPIRADFRPDGFVKDVVTNTQLPVYPEWKRIAFLLGVTAPIVLLMVLLQGGIIAAIYILEQAIKNYYRGPMPHIVNFAPTIIYVTLIPTLTTLYTPLLNMLTDLENQETVSANQASHSIKSFLFATLSTYLPLAVLGFLFVPFEDAVGAALGVFVSHDSTNWKQPVGQAGPDVFQQLLIYYTVTGQIENVFSELILPMIKPRVMRLIRTWTASKSQDKNGDSISDTSSPKTVNGHHVLKQLQEEYERPPYCIDEDLREMVLQFGFIMLFGVAWPLAPLACLINNLFESRSDMLKICLATRRPIPYRAEDIGPYTMILKTITRMSTLTIPALIILYKHWDNAVPPTAQSLPKLPVIAVVCFLSEHLHDALASLIAQATTSWLTQEEQELVKIEARFRRETLESKKIE</sequence>
<reference evidence="8 9" key="1">
    <citation type="journal article" date="2019" name="Sci. Rep.">
        <title>Comparative genomics of chytrid fungi reveal insights into the obligate biotrophic and pathogenic lifestyle of Synchytrium endobioticum.</title>
        <authorList>
            <person name="van de Vossenberg B.T.L.H."/>
            <person name="Warris S."/>
            <person name="Nguyen H.D.T."/>
            <person name="van Gent-Pelzer M.P.E."/>
            <person name="Joly D.L."/>
            <person name="van de Geest H.C."/>
            <person name="Bonants P.J.M."/>
            <person name="Smith D.S."/>
            <person name="Levesque C.A."/>
            <person name="van der Lee T.A.J."/>
        </authorList>
    </citation>
    <scope>NUCLEOTIDE SEQUENCE [LARGE SCALE GENOMIC DNA]</scope>
    <source>
        <strain evidence="8 9">JEL517</strain>
    </source>
</reference>
<proteinExistence type="predicted"/>
<dbReference type="InterPro" id="IPR049452">
    <property type="entry name" value="Anoctamin_TM"/>
</dbReference>
<evidence type="ECO:0000313" key="8">
    <source>
        <dbReference type="EMBL" id="TPX36907.1"/>
    </source>
</evidence>
<protein>
    <recommendedName>
        <fullName evidence="10">Anoctamin dimerisation domain-containing protein</fullName>
    </recommendedName>
</protein>
<evidence type="ECO:0000256" key="2">
    <source>
        <dbReference type="ARBA" id="ARBA00022692"/>
    </source>
</evidence>
<comment type="subcellular location">
    <subcellularLocation>
        <location evidence="1">Membrane</location>
        <topology evidence="1">Multi-pass membrane protein</topology>
    </subcellularLocation>
</comment>
<feature type="transmembrane region" description="Helical" evidence="5">
    <location>
        <begin position="283"/>
        <end position="309"/>
    </location>
</feature>
<dbReference type="InterPro" id="IPR049456">
    <property type="entry name" value="Anoctamin_N_fung"/>
</dbReference>
<evidence type="ECO:0000256" key="4">
    <source>
        <dbReference type="ARBA" id="ARBA00023136"/>
    </source>
</evidence>
<evidence type="ECO:0000256" key="5">
    <source>
        <dbReference type="SAM" id="Phobius"/>
    </source>
</evidence>
<dbReference type="GeneID" id="42002102"/>
<evidence type="ECO:0000259" key="6">
    <source>
        <dbReference type="Pfam" id="PF04547"/>
    </source>
</evidence>
<feature type="transmembrane region" description="Helical" evidence="5">
    <location>
        <begin position="182"/>
        <end position="210"/>
    </location>
</feature>
<dbReference type="EMBL" id="QEAO01000003">
    <property type="protein sequence ID" value="TPX36907.1"/>
    <property type="molecule type" value="Genomic_DNA"/>
</dbReference>
<keyword evidence="3 5" id="KW-1133">Transmembrane helix</keyword>
<keyword evidence="4 5" id="KW-0472">Membrane</keyword>
<evidence type="ECO:0000256" key="3">
    <source>
        <dbReference type="ARBA" id="ARBA00022989"/>
    </source>
</evidence>
<evidence type="ECO:0000259" key="7">
    <source>
        <dbReference type="Pfam" id="PF20877"/>
    </source>
</evidence>
<keyword evidence="9" id="KW-1185">Reference proteome</keyword>
<dbReference type="RefSeq" id="XP_031026978.1">
    <property type="nucleotide sequence ID" value="XM_031166805.1"/>
</dbReference>
<evidence type="ECO:0000256" key="1">
    <source>
        <dbReference type="ARBA" id="ARBA00004141"/>
    </source>
</evidence>
<dbReference type="GO" id="GO:0005254">
    <property type="term" value="F:chloride channel activity"/>
    <property type="evidence" value="ECO:0007669"/>
    <property type="project" value="TreeGrafter"/>
</dbReference>
<feature type="transmembrane region" description="Helical" evidence="5">
    <location>
        <begin position="515"/>
        <end position="538"/>
    </location>
</feature>
<gene>
    <name evidence="8" type="ORF">SmJEL517_g00877</name>
</gene>
<dbReference type="PANTHER" id="PTHR12308">
    <property type="entry name" value="ANOCTAMIN"/>
    <property type="match status" value="1"/>
</dbReference>
<feature type="domain" description="Anoctamin alpha-beta plait" evidence="7">
    <location>
        <begin position="20"/>
        <end position="139"/>
    </location>
</feature>
<dbReference type="Pfam" id="PF20877">
    <property type="entry name" value="Anoctamin_N"/>
    <property type="match status" value="1"/>
</dbReference>
<comment type="caution">
    <text evidence="8">The sequence shown here is derived from an EMBL/GenBank/DDBJ whole genome shotgun (WGS) entry which is preliminary data.</text>
</comment>
<dbReference type="InterPro" id="IPR007632">
    <property type="entry name" value="Anoctamin"/>
</dbReference>
<evidence type="ECO:0008006" key="10">
    <source>
        <dbReference type="Google" id="ProtNLM"/>
    </source>
</evidence>
<dbReference type="AlphaFoldDB" id="A0A507C785"/>
<feature type="transmembrane region" description="Helical" evidence="5">
    <location>
        <begin position="374"/>
        <end position="395"/>
    </location>
</feature>
<evidence type="ECO:0000313" key="9">
    <source>
        <dbReference type="Proteomes" id="UP000319731"/>
    </source>
</evidence>
<dbReference type="Pfam" id="PF04547">
    <property type="entry name" value="Anoctamin"/>
    <property type="match status" value="1"/>
</dbReference>
<dbReference type="Proteomes" id="UP000319731">
    <property type="component" value="Unassembled WGS sequence"/>
</dbReference>
<accession>A0A507C785</accession>
<dbReference type="STRING" id="1806994.A0A507C785"/>